<accession>A0A1S5VG02</accession>
<dbReference type="EMBL" id="KX130344">
    <property type="protein sequence ID" value="AQN78568.1"/>
    <property type="molecule type" value="Genomic_DNA"/>
</dbReference>
<keyword evidence="2" id="KW-1185">Reference proteome</keyword>
<dbReference type="KEGG" id="vg:31079564"/>
<name>A0A1S5VG02_9VIRU</name>
<protein>
    <submittedName>
        <fullName evidence="1">ACH96146.1 polh-gran-like protein</fullName>
    </submittedName>
</protein>
<evidence type="ECO:0000313" key="1">
    <source>
        <dbReference type="EMBL" id="AQN78568.1"/>
    </source>
</evidence>
<dbReference type="Proteomes" id="UP000204438">
    <property type="component" value="Segment"/>
</dbReference>
<dbReference type="RefSeq" id="YP_009345957.1">
    <property type="nucleotide sequence ID" value="NC_033829.1"/>
</dbReference>
<sequence>MGIKTGASSILTAIKSGIYNRRPDSYKLYVDGELMRYKGMVESNLTRRDAEEVIGRTSYNYLNNFMVTIIGLLGRIPTEILVFMDGERVANKETCRGDIPYDATLIRNVFKSCCINHGLTVVELPQGESELQMYLQRDCNSPLNVFLTNDSDMISICYGHKPTSKTNKFNYMSKEAHIQRLQDLQKKHVDDTNLEYTNNLDILDSCLWINCGRSDTTAIGFDFIAERIIYTKESFRTFIALCGTDFTGNLLTNSMINGVLTADKEDREYINTLTDINQIAACFQVLGLRIGGMIKRYTCVTTNNARQAMVYNAETGVRSLDTYRPSDLAIAIDMYRDYIAKGVMSEMRIPRPDMAIVSRHYIYAMRCQESSFVKKDLMFWAKSIDLDEAVENFKKYHGTFNVLDLGKTTRARAKNRDPTAKKFKLTEQLPKFTMNTRYTDDDCVIIEDVVYGSDEIL</sequence>
<organism evidence="1 2">
    <name type="scientific">Kallithea virus</name>
    <dbReference type="NCBI Taxonomy" id="1654582"/>
    <lineage>
        <taxon>Viruses</taxon>
        <taxon>Viruses incertae sedis</taxon>
        <taxon>Naldaviricetes</taxon>
        <taxon>Lefavirales</taxon>
        <taxon>Nudiviridae</taxon>
        <taxon>Alphanudivirus</taxon>
        <taxon>Alphanudivirus dromelanogasteris</taxon>
    </lineage>
</organism>
<dbReference type="GeneID" id="31079564"/>
<proteinExistence type="predicted"/>
<reference evidence="2" key="1">
    <citation type="submission" date="2016-04" db="EMBL/GenBank/DDBJ databases">
        <title>The complete genome of Kallithea virus.</title>
        <authorList>
            <consortium name="DrosEU Consortium"/>
            <person name="Obbard D.J."/>
            <person name="Serga S."/>
            <person name="Kozeretska I."/>
            <person name="Waldron F.M."/>
            <person name="Webster C.L."/>
            <person name="Staubach F."/>
        </authorList>
    </citation>
    <scope>NUCLEOTIDE SEQUENCE [LARGE SCALE GENOMIC DNA]</scope>
</reference>
<dbReference type="OrthoDB" id="7291at10239"/>
<evidence type="ECO:0000313" key="2">
    <source>
        <dbReference type="Proteomes" id="UP000204438"/>
    </source>
</evidence>